<evidence type="ECO:0000256" key="3">
    <source>
        <dbReference type="ARBA" id="ARBA00022448"/>
    </source>
</evidence>
<dbReference type="NCBIfam" id="NF006736">
    <property type="entry name" value="PRK09267.1-2"/>
    <property type="match status" value="1"/>
</dbReference>
<dbReference type="Pfam" id="PF00258">
    <property type="entry name" value="Flavodoxin_1"/>
    <property type="match status" value="1"/>
</dbReference>
<name>A0A5M6IEM6_9PROT</name>
<dbReference type="PANTHER" id="PTHR42809:SF1">
    <property type="entry name" value="FLAVODOXIN 1"/>
    <property type="match status" value="1"/>
</dbReference>
<dbReference type="Gene3D" id="3.40.50.360">
    <property type="match status" value="1"/>
</dbReference>
<dbReference type="InterPro" id="IPR001226">
    <property type="entry name" value="Flavodoxin_CS"/>
</dbReference>
<comment type="caution">
    <text evidence="9">The sequence shown here is derived from an EMBL/GenBank/DDBJ whole genome shotgun (WGS) entry which is preliminary data.</text>
</comment>
<evidence type="ECO:0000256" key="6">
    <source>
        <dbReference type="ARBA" id="ARBA00022982"/>
    </source>
</evidence>
<dbReference type="EMBL" id="VWPJ01000004">
    <property type="protein sequence ID" value="KAA5606427.1"/>
    <property type="molecule type" value="Genomic_DNA"/>
</dbReference>
<keyword evidence="6 7" id="KW-0249">Electron transport</keyword>
<evidence type="ECO:0000256" key="1">
    <source>
        <dbReference type="ARBA" id="ARBA00001917"/>
    </source>
</evidence>
<dbReference type="Proteomes" id="UP000324065">
    <property type="component" value="Unassembled WGS sequence"/>
</dbReference>
<feature type="domain" description="Flavodoxin-like" evidence="8">
    <location>
        <begin position="3"/>
        <end position="160"/>
    </location>
</feature>
<dbReference type="InterPro" id="IPR008254">
    <property type="entry name" value="Flavodoxin/NO_synth"/>
</dbReference>
<gene>
    <name evidence="9" type="primary">fldA</name>
    <name evidence="9" type="ORF">F1188_06045</name>
</gene>
<evidence type="ECO:0000256" key="2">
    <source>
        <dbReference type="ARBA" id="ARBA00005267"/>
    </source>
</evidence>
<dbReference type="PANTHER" id="PTHR42809">
    <property type="entry name" value="FLAVODOXIN 2"/>
    <property type="match status" value="1"/>
</dbReference>
<evidence type="ECO:0000259" key="8">
    <source>
        <dbReference type="PROSITE" id="PS50902"/>
    </source>
</evidence>
<dbReference type="NCBIfam" id="TIGR01752">
    <property type="entry name" value="flav_long"/>
    <property type="match status" value="1"/>
</dbReference>
<organism evidence="9 10">
    <name type="scientific">Roseospira marina</name>
    <dbReference type="NCBI Taxonomy" id="140057"/>
    <lineage>
        <taxon>Bacteria</taxon>
        <taxon>Pseudomonadati</taxon>
        <taxon>Pseudomonadota</taxon>
        <taxon>Alphaproteobacteria</taxon>
        <taxon>Rhodospirillales</taxon>
        <taxon>Rhodospirillaceae</taxon>
        <taxon>Roseospira</taxon>
    </lineage>
</organism>
<dbReference type="InterPro" id="IPR050619">
    <property type="entry name" value="Flavodoxin"/>
</dbReference>
<dbReference type="PROSITE" id="PS50902">
    <property type="entry name" value="FLAVODOXIN_LIKE"/>
    <property type="match status" value="1"/>
</dbReference>
<protein>
    <recommendedName>
        <fullName evidence="7">Flavodoxin</fullName>
    </recommendedName>
</protein>
<dbReference type="PROSITE" id="PS00201">
    <property type="entry name" value="FLAVODOXIN"/>
    <property type="match status" value="1"/>
</dbReference>
<evidence type="ECO:0000313" key="9">
    <source>
        <dbReference type="EMBL" id="KAA5606427.1"/>
    </source>
</evidence>
<keyword evidence="4 7" id="KW-0285">Flavoprotein</keyword>
<keyword evidence="10" id="KW-1185">Reference proteome</keyword>
<keyword evidence="5 7" id="KW-0288">FMN</keyword>
<dbReference type="RefSeq" id="WP_150061496.1">
    <property type="nucleotide sequence ID" value="NZ_JACHII010000006.1"/>
</dbReference>
<dbReference type="OrthoDB" id="359268at2"/>
<evidence type="ECO:0000256" key="7">
    <source>
        <dbReference type="PIRNR" id="PIRNR038996"/>
    </source>
</evidence>
<sequence length="165" mass="17652">MSVNVIFGSDAGATRAVANRIAKRLQGRAVDVAAATVADFESPRLLVLGAPTYGMGDLQSDWEANYHLLEEANLASKRVALFGTGDQFTYPDTFVDAMGVLYDTAVARGAEVIGFTDVAGYDFTASFAERGGQFVGLALDEDQEPNKTGDRITAWVEQLRNGHGL</sequence>
<evidence type="ECO:0000256" key="4">
    <source>
        <dbReference type="ARBA" id="ARBA00022630"/>
    </source>
</evidence>
<comment type="function">
    <text evidence="7">Low-potential electron donor to a number of redox enzymes.</text>
</comment>
<evidence type="ECO:0000256" key="5">
    <source>
        <dbReference type="ARBA" id="ARBA00022643"/>
    </source>
</evidence>
<dbReference type="InterPro" id="IPR029039">
    <property type="entry name" value="Flavoprotein-like_sf"/>
</dbReference>
<dbReference type="GO" id="GO:0010181">
    <property type="term" value="F:FMN binding"/>
    <property type="evidence" value="ECO:0007669"/>
    <property type="project" value="UniProtKB-UniRule"/>
</dbReference>
<keyword evidence="3 7" id="KW-0813">Transport</keyword>
<dbReference type="AlphaFoldDB" id="A0A5M6IEM6"/>
<dbReference type="GO" id="GO:0009055">
    <property type="term" value="F:electron transfer activity"/>
    <property type="evidence" value="ECO:0007669"/>
    <property type="project" value="UniProtKB-UniRule"/>
</dbReference>
<dbReference type="InterPro" id="IPR010086">
    <property type="entry name" value="Flavodoxin_lc"/>
</dbReference>
<comment type="cofactor">
    <cofactor evidence="1 7">
        <name>FMN</name>
        <dbReference type="ChEBI" id="CHEBI:58210"/>
    </cofactor>
</comment>
<dbReference type="PIRSF" id="PIRSF038996">
    <property type="entry name" value="FldA"/>
    <property type="match status" value="1"/>
</dbReference>
<comment type="similarity">
    <text evidence="2 7">Belongs to the flavodoxin family.</text>
</comment>
<dbReference type="SUPFAM" id="SSF52218">
    <property type="entry name" value="Flavoproteins"/>
    <property type="match status" value="1"/>
</dbReference>
<proteinExistence type="inferred from homology"/>
<accession>A0A5M6IEM6</accession>
<reference evidence="9 10" key="1">
    <citation type="submission" date="2019-09" db="EMBL/GenBank/DDBJ databases">
        <title>Genome sequence of Roseospira marina, one of the more divergent members of the non-sulfur purple photosynthetic bacterial family, the Rhodospirillaceae.</title>
        <authorList>
            <person name="Meyer T."/>
            <person name="Kyndt J."/>
        </authorList>
    </citation>
    <scope>NUCLEOTIDE SEQUENCE [LARGE SCALE GENOMIC DNA]</scope>
    <source>
        <strain evidence="9 10">DSM 15113</strain>
    </source>
</reference>
<evidence type="ECO:0000313" key="10">
    <source>
        <dbReference type="Proteomes" id="UP000324065"/>
    </source>
</evidence>